<evidence type="ECO:0000313" key="2">
    <source>
        <dbReference type="EMBL" id="KAF2787930.1"/>
    </source>
</evidence>
<dbReference type="Proteomes" id="UP000799757">
    <property type="component" value="Unassembled WGS sequence"/>
</dbReference>
<feature type="region of interest" description="Disordered" evidence="1">
    <location>
        <begin position="51"/>
        <end position="79"/>
    </location>
</feature>
<reference evidence="2" key="1">
    <citation type="journal article" date="2020" name="Stud. Mycol.">
        <title>101 Dothideomycetes genomes: a test case for predicting lifestyles and emergence of pathogens.</title>
        <authorList>
            <person name="Haridas S."/>
            <person name="Albert R."/>
            <person name="Binder M."/>
            <person name="Bloem J."/>
            <person name="Labutti K."/>
            <person name="Salamov A."/>
            <person name="Andreopoulos B."/>
            <person name="Baker S."/>
            <person name="Barry K."/>
            <person name="Bills G."/>
            <person name="Bluhm B."/>
            <person name="Cannon C."/>
            <person name="Castanera R."/>
            <person name="Culley D."/>
            <person name="Daum C."/>
            <person name="Ezra D."/>
            <person name="Gonzalez J."/>
            <person name="Henrissat B."/>
            <person name="Kuo A."/>
            <person name="Liang C."/>
            <person name="Lipzen A."/>
            <person name="Lutzoni F."/>
            <person name="Magnuson J."/>
            <person name="Mondo S."/>
            <person name="Nolan M."/>
            <person name="Ohm R."/>
            <person name="Pangilinan J."/>
            <person name="Park H.-J."/>
            <person name="Ramirez L."/>
            <person name="Alfaro M."/>
            <person name="Sun H."/>
            <person name="Tritt A."/>
            <person name="Yoshinaga Y."/>
            <person name="Zwiers L.-H."/>
            <person name="Turgeon B."/>
            <person name="Goodwin S."/>
            <person name="Spatafora J."/>
            <person name="Crous P."/>
            <person name="Grigoriev I."/>
        </authorList>
    </citation>
    <scope>NUCLEOTIDE SEQUENCE</scope>
    <source>
        <strain evidence="2">CBS 109.77</strain>
    </source>
</reference>
<feature type="region of interest" description="Disordered" evidence="1">
    <location>
        <begin position="212"/>
        <end position="239"/>
    </location>
</feature>
<evidence type="ECO:0000313" key="3">
    <source>
        <dbReference type="Proteomes" id="UP000799757"/>
    </source>
</evidence>
<name>A0A6A6WUN8_9PLEO</name>
<dbReference type="EMBL" id="MU002264">
    <property type="protein sequence ID" value="KAF2787930.1"/>
    <property type="molecule type" value="Genomic_DNA"/>
</dbReference>
<gene>
    <name evidence="2" type="ORF">K505DRAFT_421450</name>
</gene>
<evidence type="ECO:0000256" key="1">
    <source>
        <dbReference type="SAM" id="MobiDB-lite"/>
    </source>
</evidence>
<dbReference type="AlphaFoldDB" id="A0A6A6WUN8"/>
<organism evidence="2 3">
    <name type="scientific">Melanomma pulvis-pyrius CBS 109.77</name>
    <dbReference type="NCBI Taxonomy" id="1314802"/>
    <lineage>
        <taxon>Eukaryota</taxon>
        <taxon>Fungi</taxon>
        <taxon>Dikarya</taxon>
        <taxon>Ascomycota</taxon>
        <taxon>Pezizomycotina</taxon>
        <taxon>Dothideomycetes</taxon>
        <taxon>Pleosporomycetidae</taxon>
        <taxon>Pleosporales</taxon>
        <taxon>Melanommataceae</taxon>
        <taxon>Melanomma</taxon>
    </lineage>
</organism>
<feature type="compositionally biased region" description="Gly residues" evidence="1">
    <location>
        <begin position="215"/>
        <end position="233"/>
    </location>
</feature>
<keyword evidence="3" id="KW-1185">Reference proteome</keyword>
<protein>
    <submittedName>
        <fullName evidence="2">Uncharacterized protein</fullName>
    </submittedName>
</protein>
<proteinExistence type="predicted"/>
<sequence>MQGYQIKGVPVRVRQRAEGPLQAPSVVWFRTQLTEAGGVSRLVLTAGGGYMGKQRQKRSDEQGQGAVGCSRGKGTGSARRTTAPFWQQGYEVPNADGQRCPAASVQRAAASIQRAMLHARRCRRSRRSVARDEFAARKPADADAKAAYAPAGLFGTGAGRATFRNSTRRCDSPAAGQTALRQRTGGPLFLLDRAGGARPELERTRTTVRLTGAGRSLGDGGDLGEGRGRGGARGQTARARARAEDGYTSLYIYVRPCRGEHDAGSALHLAVGRRASVALLVNASGARWARDTAVGVCLPDRGARGLHRTGLTGTHWLAEYRILKAHGPRLKLKAQGHSPLNPPSAASCHCYRYCSAAAAAAAAAAAELSCSALLALPALLSSAPPVALPPCLALRTLSAAFASATFPTQRPRPVHGLPTACPRPVQHPTPAPALMRRCLDRQ</sequence>
<accession>A0A6A6WUN8</accession>